<evidence type="ECO:0000256" key="3">
    <source>
        <dbReference type="ARBA" id="ARBA00022729"/>
    </source>
</evidence>
<comment type="subcellular location">
    <subcellularLocation>
        <location evidence="1">Cell outer membrane</location>
        <topology evidence="1">Multi-pass membrane protein</topology>
    </subcellularLocation>
</comment>
<dbReference type="GO" id="GO:0034220">
    <property type="term" value="P:monoatomic ion transmembrane transport"/>
    <property type="evidence" value="ECO:0007669"/>
    <property type="project" value="InterPro"/>
</dbReference>
<dbReference type="RefSeq" id="WP_353498968.1">
    <property type="nucleotide sequence ID" value="NZ_CP115921.1"/>
</dbReference>
<dbReference type="CDD" id="cd00342">
    <property type="entry name" value="gram_neg_porins"/>
    <property type="match status" value="1"/>
</dbReference>
<feature type="signal peptide" evidence="5">
    <location>
        <begin position="1"/>
        <end position="21"/>
    </location>
</feature>
<evidence type="ECO:0000313" key="7">
    <source>
        <dbReference type="EMBL" id="XCD17794.1"/>
    </source>
</evidence>
<evidence type="ECO:0000256" key="4">
    <source>
        <dbReference type="ARBA" id="ARBA00023136"/>
    </source>
</evidence>
<dbReference type="PRINTS" id="PR00183">
    <property type="entry name" value="ECOLIPORIN"/>
</dbReference>
<dbReference type="PANTHER" id="PTHR34501">
    <property type="entry name" value="PROTEIN YDDL-RELATED"/>
    <property type="match status" value="1"/>
</dbReference>
<protein>
    <submittedName>
        <fullName evidence="7">Porin</fullName>
    </submittedName>
</protein>
<dbReference type="InterPro" id="IPR023614">
    <property type="entry name" value="Porin_dom_sf"/>
</dbReference>
<dbReference type="AlphaFoldDB" id="A0AAU8BN40"/>
<dbReference type="InterPro" id="IPR001897">
    <property type="entry name" value="Porin_gammaproteobac"/>
</dbReference>
<sequence length="346" mass="37193">MKKAVLASAVFAAMVSGSALAAEVYSQDGTTLNIGGRAEFRGDFQGKDSGSKLDGTMENKSRFRLNVGGETQISDNLTGFGFYEAEQTVQNTDKDNGGNNSANSNFKQRYMYAGIGTQFGAFSFGKQDTANVQVSKMTDIGTHTNKQKDFIDAGDEQVNNTIKYTGDFMDALVVEANFVASDEKSNNSYGISGIYQLPIGLGIGLGYSAGDLGETAGQDNGSSNQIIGGLSYEIGSFYIAGSYTQGDINDKATGTDTKEFIGTELAGHYKVGNGFRVIAAYNKSEVKDEIGDKTSKHDFVELTGRYDFNKSLRAYATYKINNLKADSSALSEDADNSLRLGLRYDF</sequence>
<keyword evidence="3 5" id="KW-0732">Signal</keyword>
<name>A0AAU8BN40_9VIBR</name>
<dbReference type="Gene3D" id="2.40.160.10">
    <property type="entry name" value="Porin"/>
    <property type="match status" value="1"/>
</dbReference>
<gene>
    <name evidence="7" type="ORF">PG915_21130</name>
</gene>
<accession>A0AAU8BN40</accession>
<dbReference type="EMBL" id="CP115921">
    <property type="protein sequence ID" value="XCD17794.1"/>
    <property type="molecule type" value="Genomic_DNA"/>
</dbReference>
<dbReference type="InterPro" id="IPR050298">
    <property type="entry name" value="Gram-neg_bact_OMP"/>
</dbReference>
<evidence type="ECO:0000256" key="1">
    <source>
        <dbReference type="ARBA" id="ARBA00004571"/>
    </source>
</evidence>
<keyword evidence="4" id="KW-0472">Membrane</keyword>
<feature type="domain" description="Porin" evidence="6">
    <location>
        <begin position="7"/>
        <end position="320"/>
    </location>
</feature>
<dbReference type="Pfam" id="PF13609">
    <property type="entry name" value="Porin_4"/>
    <property type="match status" value="1"/>
</dbReference>
<proteinExistence type="inferred from homology"/>
<dbReference type="InterPro" id="IPR033900">
    <property type="entry name" value="Gram_neg_porin_domain"/>
</dbReference>
<feature type="chain" id="PRO_5043694906" evidence="5">
    <location>
        <begin position="22"/>
        <end position="346"/>
    </location>
</feature>
<comment type="similarity">
    <text evidence="2">Belongs to the Gram-negative porin family.</text>
</comment>
<dbReference type="SUPFAM" id="SSF56935">
    <property type="entry name" value="Porins"/>
    <property type="match status" value="1"/>
</dbReference>
<dbReference type="GO" id="GO:0009279">
    <property type="term" value="C:cell outer membrane"/>
    <property type="evidence" value="ECO:0007669"/>
    <property type="project" value="UniProtKB-SubCell"/>
</dbReference>
<evidence type="ECO:0000259" key="6">
    <source>
        <dbReference type="Pfam" id="PF13609"/>
    </source>
</evidence>
<dbReference type="KEGG" id="vck:PG915_21130"/>
<evidence type="ECO:0000256" key="2">
    <source>
        <dbReference type="ARBA" id="ARBA00007539"/>
    </source>
</evidence>
<organism evidence="7">
    <name type="scientific">Vibrio chaetopteri</name>
    <dbReference type="NCBI Taxonomy" id="3016528"/>
    <lineage>
        <taxon>Bacteria</taxon>
        <taxon>Pseudomonadati</taxon>
        <taxon>Pseudomonadota</taxon>
        <taxon>Gammaproteobacteria</taxon>
        <taxon>Vibrionales</taxon>
        <taxon>Vibrionaceae</taxon>
        <taxon>Vibrio</taxon>
    </lineage>
</organism>
<reference evidence="7" key="1">
    <citation type="submission" date="2023-01" db="EMBL/GenBank/DDBJ databases">
        <title>Vibrio sp. CB1-14 genome sequencing.</title>
        <authorList>
            <person name="Otstavnykh N."/>
            <person name="Isaeva M."/>
            <person name="Meleshko D."/>
        </authorList>
    </citation>
    <scope>NUCLEOTIDE SEQUENCE</scope>
    <source>
        <strain evidence="7">CB1-14</strain>
    </source>
</reference>
<evidence type="ECO:0000256" key="5">
    <source>
        <dbReference type="SAM" id="SignalP"/>
    </source>
</evidence>
<dbReference type="PANTHER" id="PTHR34501:SF2">
    <property type="entry name" value="OUTER MEMBRANE PORIN F-RELATED"/>
    <property type="match status" value="1"/>
</dbReference>
<dbReference type="GO" id="GO:0015288">
    <property type="term" value="F:porin activity"/>
    <property type="evidence" value="ECO:0007669"/>
    <property type="project" value="InterPro"/>
</dbReference>